<dbReference type="OrthoDB" id="5679339at2"/>
<protein>
    <submittedName>
        <fullName evidence="2">XRE family transcriptional regulator</fullName>
    </submittedName>
</protein>
<dbReference type="RefSeq" id="WP_116684892.1">
    <property type="nucleotide sequence ID" value="NZ_QURL01000014.1"/>
</dbReference>
<organism evidence="2 3">
    <name type="scientific">Fulvimarina endophytica</name>
    <dbReference type="NCBI Taxonomy" id="2293836"/>
    <lineage>
        <taxon>Bacteria</taxon>
        <taxon>Pseudomonadati</taxon>
        <taxon>Pseudomonadota</taxon>
        <taxon>Alphaproteobacteria</taxon>
        <taxon>Hyphomicrobiales</taxon>
        <taxon>Aurantimonadaceae</taxon>
        <taxon>Fulvimarina</taxon>
    </lineage>
</organism>
<name>A0A371WXV3_9HYPH</name>
<proteinExistence type="predicted"/>
<sequence length="86" mass="8999">MIEEFDGIPAIVQEAVASGMSPVRAFRQAEGRSAHDVAVASGIDLERLTGIENGDEASDTERAALAQTLSVKSAWLCRPKEASAAA</sequence>
<dbReference type="InterPro" id="IPR001387">
    <property type="entry name" value="Cro/C1-type_HTH"/>
</dbReference>
<evidence type="ECO:0000259" key="1">
    <source>
        <dbReference type="Pfam" id="PF01381"/>
    </source>
</evidence>
<dbReference type="EMBL" id="QURL01000014">
    <property type="protein sequence ID" value="RFC61818.1"/>
    <property type="molecule type" value="Genomic_DNA"/>
</dbReference>
<reference evidence="2 3" key="1">
    <citation type="submission" date="2018-08" db="EMBL/GenBank/DDBJ databases">
        <title>Fulvimarina sp. 85, whole genome shotgun sequence.</title>
        <authorList>
            <person name="Tuo L."/>
        </authorList>
    </citation>
    <scope>NUCLEOTIDE SEQUENCE [LARGE SCALE GENOMIC DNA]</scope>
    <source>
        <strain evidence="2 3">85</strain>
    </source>
</reference>
<dbReference type="AlphaFoldDB" id="A0A371WXV3"/>
<accession>A0A371WXV3</accession>
<dbReference type="SUPFAM" id="SSF47413">
    <property type="entry name" value="lambda repressor-like DNA-binding domains"/>
    <property type="match status" value="1"/>
</dbReference>
<gene>
    <name evidence="2" type="ORF">DYI37_19215</name>
</gene>
<dbReference type="GO" id="GO:0003677">
    <property type="term" value="F:DNA binding"/>
    <property type="evidence" value="ECO:0007669"/>
    <property type="project" value="InterPro"/>
</dbReference>
<keyword evidence="3" id="KW-1185">Reference proteome</keyword>
<comment type="caution">
    <text evidence="2">The sequence shown here is derived from an EMBL/GenBank/DDBJ whole genome shotgun (WGS) entry which is preliminary data.</text>
</comment>
<dbReference type="Pfam" id="PF01381">
    <property type="entry name" value="HTH_3"/>
    <property type="match status" value="1"/>
</dbReference>
<dbReference type="Proteomes" id="UP000264310">
    <property type="component" value="Unassembled WGS sequence"/>
</dbReference>
<dbReference type="InterPro" id="IPR010982">
    <property type="entry name" value="Lambda_DNA-bd_dom_sf"/>
</dbReference>
<dbReference type="Gene3D" id="1.10.260.40">
    <property type="entry name" value="lambda repressor-like DNA-binding domains"/>
    <property type="match status" value="1"/>
</dbReference>
<feature type="domain" description="HTH cro/C1-type" evidence="1">
    <location>
        <begin position="23"/>
        <end position="76"/>
    </location>
</feature>
<evidence type="ECO:0000313" key="3">
    <source>
        <dbReference type="Proteomes" id="UP000264310"/>
    </source>
</evidence>
<evidence type="ECO:0000313" key="2">
    <source>
        <dbReference type="EMBL" id="RFC61818.1"/>
    </source>
</evidence>